<name>A0AAE9A4B4_CAEBR</name>
<dbReference type="Proteomes" id="UP000827892">
    <property type="component" value="Chromosome V"/>
</dbReference>
<gene>
    <name evidence="1" type="ORF">L3Y34_008072</name>
</gene>
<dbReference type="EMBL" id="CP090895">
    <property type="protein sequence ID" value="ULT89349.1"/>
    <property type="molecule type" value="Genomic_DNA"/>
</dbReference>
<dbReference type="AlphaFoldDB" id="A0AAE9A4B4"/>
<proteinExistence type="predicted"/>
<protein>
    <submittedName>
        <fullName evidence="1">Uncharacterized protein</fullName>
    </submittedName>
</protein>
<reference evidence="1 2" key="1">
    <citation type="submission" date="2022-02" db="EMBL/GenBank/DDBJ databases">
        <title>Chromosome-level reference genomes for two strains of Caenorhabditis briggsae: an improved platform for comparative genomics.</title>
        <authorList>
            <person name="Stevens L."/>
            <person name="Andersen E.C."/>
        </authorList>
    </citation>
    <scope>NUCLEOTIDE SEQUENCE [LARGE SCALE GENOMIC DNA]</scope>
    <source>
        <strain evidence="1">QX1410_ONT</strain>
        <tissue evidence="1">Whole-organism</tissue>
    </source>
</reference>
<accession>A0AAE9A4B4</accession>
<evidence type="ECO:0000313" key="1">
    <source>
        <dbReference type="EMBL" id="ULT89349.1"/>
    </source>
</evidence>
<organism evidence="1 2">
    <name type="scientific">Caenorhabditis briggsae</name>
    <dbReference type="NCBI Taxonomy" id="6238"/>
    <lineage>
        <taxon>Eukaryota</taxon>
        <taxon>Metazoa</taxon>
        <taxon>Ecdysozoa</taxon>
        <taxon>Nematoda</taxon>
        <taxon>Chromadorea</taxon>
        <taxon>Rhabditida</taxon>
        <taxon>Rhabditina</taxon>
        <taxon>Rhabditomorpha</taxon>
        <taxon>Rhabditoidea</taxon>
        <taxon>Rhabditidae</taxon>
        <taxon>Peloderinae</taxon>
        <taxon>Caenorhabditis</taxon>
    </lineage>
</organism>
<sequence>MLRRQLPKTFTKLKTRKMMMIWRHKNRPLSEKMEDR</sequence>
<evidence type="ECO:0000313" key="2">
    <source>
        <dbReference type="Proteomes" id="UP000827892"/>
    </source>
</evidence>